<evidence type="ECO:0000313" key="3">
    <source>
        <dbReference type="Proteomes" id="UP001303889"/>
    </source>
</evidence>
<evidence type="ECO:0000313" key="2">
    <source>
        <dbReference type="EMBL" id="KAK3898515.1"/>
    </source>
</evidence>
<dbReference type="PANTHER" id="PTHR10622">
    <property type="entry name" value="HET DOMAIN-CONTAINING PROTEIN"/>
    <property type="match status" value="1"/>
</dbReference>
<dbReference type="Pfam" id="PF06985">
    <property type="entry name" value="HET"/>
    <property type="match status" value="1"/>
</dbReference>
<reference evidence="2" key="2">
    <citation type="submission" date="2023-05" db="EMBL/GenBank/DDBJ databases">
        <authorList>
            <consortium name="Lawrence Berkeley National Laboratory"/>
            <person name="Steindorff A."/>
            <person name="Hensen N."/>
            <person name="Bonometti L."/>
            <person name="Westerberg I."/>
            <person name="Brannstrom I.O."/>
            <person name="Guillou S."/>
            <person name="Cros-Aarteil S."/>
            <person name="Calhoun S."/>
            <person name="Haridas S."/>
            <person name="Kuo A."/>
            <person name="Mondo S."/>
            <person name="Pangilinan J."/>
            <person name="Riley R."/>
            <person name="Labutti K."/>
            <person name="Andreopoulos B."/>
            <person name="Lipzen A."/>
            <person name="Chen C."/>
            <person name="Yanf M."/>
            <person name="Daum C."/>
            <person name="Ng V."/>
            <person name="Clum A."/>
            <person name="Ohm R."/>
            <person name="Martin F."/>
            <person name="Silar P."/>
            <person name="Natvig D."/>
            <person name="Lalanne C."/>
            <person name="Gautier V."/>
            <person name="Ament-Velasquez S.L."/>
            <person name="Kruys A."/>
            <person name="Hutchinson M.I."/>
            <person name="Powell A.J."/>
            <person name="Barry K."/>
            <person name="Miller A.N."/>
            <person name="Grigoriev I.V."/>
            <person name="Debuchy R."/>
            <person name="Gladieux P."/>
            <person name="Thoren M.H."/>
            <person name="Johannesson H."/>
        </authorList>
    </citation>
    <scope>NUCLEOTIDE SEQUENCE</scope>
    <source>
        <strain evidence="2">CBS 103.79</strain>
    </source>
</reference>
<comment type="caution">
    <text evidence="2">The sequence shown here is derived from an EMBL/GenBank/DDBJ whole genome shotgun (WGS) entry which is preliminary data.</text>
</comment>
<evidence type="ECO:0000259" key="1">
    <source>
        <dbReference type="Pfam" id="PF06985"/>
    </source>
</evidence>
<dbReference type="PANTHER" id="PTHR10622:SF10">
    <property type="entry name" value="HET DOMAIN-CONTAINING PROTEIN"/>
    <property type="match status" value="1"/>
</dbReference>
<name>A0AAN6MD02_9PEZI</name>
<dbReference type="EMBL" id="MU855924">
    <property type="protein sequence ID" value="KAK3898515.1"/>
    <property type="molecule type" value="Genomic_DNA"/>
</dbReference>
<keyword evidence="3" id="KW-1185">Reference proteome</keyword>
<reference evidence="2" key="1">
    <citation type="journal article" date="2023" name="Mol. Phylogenet. Evol.">
        <title>Genome-scale phylogeny and comparative genomics of the fungal order Sordariales.</title>
        <authorList>
            <person name="Hensen N."/>
            <person name="Bonometti L."/>
            <person name="Westerberg I."/>
            <person name="Brannstrom I.O."/>
            <person name="Guillou S."/>
            <person name="Cros-Aarteil S."/>
            <person name="Calhoun S."/>
            <person name="Haridas S."/>
            <person name="Kuo A."/>
            <person name="Mondo S."/>
            <person name="Pangilinan J."/>
            <person name="Riley R."/>
            <person name="LaButti K."/>
            <person name="Andreopoulos B."/>
            <person name="Lipzen A."/>
            <person name="Chen C."/>
            <person name="Yan M."/>
            <person name="Daum C."/>
            <person name="Ng V."/>
            <person name="Clum A."/>
            <person name="Steindorff A."/>
            <person name="Ohm R.A."/>
            <person name="Martin F."/>
            <person name="Silar P."/>
            <person name="Natvig D.O."/>
            <person name="Lalanne C."/>
            <person name="Gautier V."/>
            <person name="Ament-Velasquez S.L."/>
            <person name="Kruys A."/>
            <person name="Hutchinson M.I."/>
            <person name="Powell A.J."/>
            <person name="Barry K."/>
            <person name="Miller A.N."/>
            <person name="Grigoriev I.V."/>
            <person name="Debuchy R."/>
            <person name="Gladieux P."/>
            <person name="Hiltunen Thoren M."/>
            <person name="Johannesson H."/>
        </authorList>
    </citation>
    <scope>NUCLEOTIDE SEQUENCE</scope>
    <source>
        <strain evidence="2">CBS 103.79</strain>
    </source>
</reference>
<organism evidence="2 3">
    <name type="scientific">Staphylotrichum tortipilum</name>
    <dbReference type="NCBI Taxonomy" id="2831512"/>
    <lineage>
        <taxon>Eukaryota</taxon>
        <taxon>Fungi</taxon>
        <taxon>Dikarya</taxon>
        <taxon>Ascomycota</taxon>
        <taxon>Pezizomycotina</taxon>
        <taxon>Sordariomycetes</taxon>
        <taxon>Sordariomycetidae</taxon>
        <taxon>Sordariales</taxon>
        <taxon>Chaetomiaceae</taxon>
        <taxon>Staphylotrichum</taxon>
    </lineage>
</organism>
<protein>
    <submittedName>
        <fullName evidence="2">Vegetative incompatibility HET containing-domain protein</fullName>
    </submittedName>
</protein>
<proteinExistence type="predicted"/>
<accession>A0AAN6MD02</accession>
<gene>
    <name evidence="2" type="ORF">C8A05DRAFT_37895</name>
</gene>
<dbReference type="InterPro" id="IPR010730">
    <property type="entry name" value="HET"/>
</dbReference>
<dbReference type="Proteomes" id="UP001303889">
    <property type="component" value="Unassembled WGS sequence"/>
</dbReference>
<dbReference type="AlphaFoldDB" id="A0AAN6MD02"/>
<sequence length="601" mass="66965">MWLLNCSNFRLESHNSKSPPDYWILSHTWEADEVTFQDMQDLTVAALKKGFRKIEGMCKLASARRVRHVWIDTCCIDKTSSAELSESINSMFNWYRNAMRCIAFLADLAPTGGGRATEADLENCRWFTRGWTLQELLAPDEVEFYDRGWNPRGTRRELCYPLSSITNIDSDILVKCTDSIKLQTIPVATRLSWAAHRQTTRVEDEAYCLLGIVGVHMPLLYGEGTGAFLRLQETILQKGNDMSLFAWVARSPTVDVSGLLASDPSQFAYCGEMARINSPLLPPLSWAITNAGLETTIALDRPGAGGDKTEYTAITRTIGGTFTSKGCQEAQPWSSYRLFLRCGAPERHHAPSAERVVLAIWLRKTSAGFVRYKPTELCAIKPSAMKFEEPRLIRIATFLSTQQLLYTMVSFQHPLGFAIKALRFSGPDFNARDARLACWYHPPHLWENERVSGLECMTVSSVTESQLFSVIEINISSLPGREPFSRTCWLLCGLVGGRFSTRPWAELVCEEADGSVALLGGRRRCHRSSLTNPFALFALQETLSELDMVPATSRRGAECVVRCTPTVSCKLSATDFVKTGGGDIRLAYQAAIMAGRADGLQ</sequence>
<feature type="domain" description="Heterokaryon incompatibility" evidence="1">
    <location>
        <begin position="22"/>
        <end position="113"/>
    </location>
</feature>